<keyword evidence="3" id="KW-1185">Reference proteome</keyword>
<dbReference type="EMBL" id="JAXCLX010000002">
    <property type="protein sequence ID" value="MDY0872766.1"/>
    <property type="molecule type" value="Genomic_DNA"/>
</dbReference>
<dbReference type="InterPro" id="IPR048469">
    <property type="entry name" value="YchJ-like_M"/>
</dbReference>
<evidence type="ECO:0000313" key="2">
    <source>
        <dbReference type="EMBL" id="MDY0872766.1"/>
    </source>
</evidence>
<dbReference type="PANTHER" id="PTHR33747">
    <property type="entry name" value="UPF0225 PROTEIN SCO1677"/>
    <property type="match status" value="1"/>
</dbReference>
<dbReference type="PANTHER" id="PTHR33747:SF1">
    <property type="entry name" value="ADENYLATE CYCLASE-ASSOCIATED CAP C-TERMINAL DOMAIN-CONTAINING PROTEIN"/>
    <property type="match status" value="1"/>
</dbReference>
<feature type="domain" description="YchJ-like middle NTF2-like" evidence="1">
    <location>
        <begin position="27"/>
        <end position="126"/>
    </location>
</feature>
<reference evidence="2 3" key="1">
    <citation type="journal article" date="2013" name="Antonie Van Leeuwenhoek">
        <title>Dongia rigui sp. nov., isolated from freshwater of a large wetland in Korea.</title>
        <authorList>
            <person name="Baik K.S."/>
            <person name="Hwang Y.M."/>
            <person name="Choi J.S."/>
            <person name="Kwon J."/>
            <person name="Seong C.N."/>
        </authorList>
    </citation>
    <scope>NUCLEOTIDE SEQUENCE [LARGE SCALE GENOMIC DNA]</scope>
    <source>
        <strain evidence="2 3">04SU4-P</strain>
    </source>
</reference>
<dbReference type="InterPro" id="IPR004027">
    <property type="entry name" value="SEC_C_motif"/>
</dbReference>
<evidence type="ECO:0000313" key="3">
    <source>
        <dbReference type="Proteomes" id="UP001271769"/>
    </source>
</evidence>
<evidence type="ECO:0000259" key="1">
    <source>
        <dbReference type="Pfam" id="PF17775"/>
    </source>
</evidence>
<dbReference type="Pfam" id="PF02810">
    <property type="entry name" value="SEC-C"/>
    <property type="match status" value="1"/>
</dbReference>
<gene>
    <name evidence="2" type="ORF">SMD31_12560</name>
</gene>
<dbReference type="Gene3D" id="3.10.450.50">
    <property type="match status" value="1"/>
</dbReference>
<dbReference type="SUPFAM" id="SSF54427">
    <property type="entry name" value="NTF2-like"/>
    <property type="match status" value="1"/>
</dbReference>
<proteinExistence type="predicted"/>
<comment type="caution">
    <text evidence="2">The sequence shown here is derived from an EMBL/GenBank/DDBJ whole genome shotgun (WGS) entry which is preliminary data.</text>
</comment>
<name>A0ABU5DZK5_9PROT</name>
<accession>A0ABU5DZK5</accession>
<dbReference type="Proteomes" id="UP001271769">
    <property type="component" value="Unassembled WGS sequence"/>
</dbReference>
<dbReference type="Pfam" id="PF17775">
    <property type="entry name" value="YchJ_M-like"/>
    <property type="match status" value="1"/>
</dbReference>
<dbReference type="RefSeq" id="WP_320501240.1">
    <property type="nucleotide sequence ID" value="NZ_JAXCLX010000002.1"/>
</dbReference>
<dbReference type="InterPro" id="IPR032710">
    <property type="entry name" value="NTF2-like_dom_sf"/>
</dbReference>
<sequence length="162" mass="18038">MTMCHCGSGKQLEACCLPLINGAPAPTAEALMRSRYSAFKERNLDYIDKTHASDMDEPFDRAEGEVMMNEIDWRGLEIRRVVAGGEKDETGEVEFIARFKRQGQAGVHHELATFKRENGRWVYVDGELNPKAPPRRVVQVGRNDPCTCGSGKKYKKCCGAAA</sequence>
<organism evidence="2 3">
    <name type="scientific">Dongia rigui</name>
    <dbReference type="NCBI Taxonomy" id="940149"/>
    <lineage>
        <taxon>Bacteria</taxon>
        <taxon>Pseudomonadati</taxon>
        <taxon>Pseudomonadota</taxon>
        <taxon>Alphaproteobacteria</taxon>
        <taxon>Rhodospirillales</taxon>
        <taxon>Dongiaceae</taxon>
        <taxon>Dongia</taxon>
    </lineage>
</organism>
<protein>
    <submittedName>
        <fullName evidence="2">YchJ family protein</fullName>
    </submittedName>
</protein>
<dbReference type="SUPFAM" id="SSF103642">
    <property type="entry name" value="Sec-C motif"/>
    <property type="match status" value="1"/>
</dbReference>